<proteinExistence type="predicted"/>
<name>A0A6J7KB23_9ZZZZ</name>
<reference evidence="1" key="1">
    <citation type="submission" date="2020-05" db="EMBL/GenBank/DDBJ databases">
        <authorList>
            <person name="Chiriac C."/>
            <person name="Salcher M."/>
            <person name="Ghai R."/>
            <person name="Kavagutti S V."/>
        </authorList>
    </citation>
    <scope>NUCLEOTIDE SEQUENCE</scope>
</reference>
<gene>
    <name evidence="1" type="ORF">UFOPK3772_01566</name>
</gene>
<organism evidence="1">
    <name type="scientific">freshwater metagenome</name>
    <dbReference type="NCBI Taxonomy" id="449393"/>
    <lineage>
        <taxon>unclassified sequences</taxon>
        <taxon>metagenomes</taxon>
        <taxon>ecological metagenomes</taxon>
    </lineage>
</organism>
<sequence length="82" mass="9137">MSSKKDSWTWSKLSNLVTMAARQRTFHDVAGMIALSAVSGRWSGLHSLPKSARSTRSRVTPDAEVPVAFQLTFARRHPVGRR</sequence>
<protein>
    <submittedName>
        <fullName evidence="1">Unannotated protein</fullName>
    </submittedName>
</protein>
<accession>A0A6J7KB23</accession>
<dbReference type="AlphaFoldDB" id="A0A6J7KB23"/>
<dbReference type="EMBL" id="CAFBNE010000045">
    <property type="protein sequence ID" value="CAB4951344.1"/>
    <property type="molecule type" value="Genomic_DNA"/>
</dbReference>
<evidence type="ECO:0000313" key="1">
    <source>
        <dbReference type="EMBL" id="CAB4951344.1"/>
    </source>
</evidence>